<dbReference type="PROSITE" id="PS50075">
    <property type="entry name" value="CARRIER"/>
    <property type="match status" value="1"/>
</dbReference>
<dbReference type="Gene3D" id="3.40.47.10">
    <property type="match status" value="1"/>
</dbReference>
<reference evidence="8 9" key="1">
    <citation type="journal article" date="2019" name="Emerg. Microbes Infect.">
        <title>Comprehensive subspecies identification of 175 nontuberculous mycobacteria species based on 7547 genomic profiles.</title>
        <authorList>
            <person name="Matsumoto Y."/>
            <person name="Kinjo T."/>
            <person name="Motooka D."/>
            <person name="Nabeya D."/>
            <person name="Jung N."/>
            <person name="Uechi K."/>
            <person name="Horii T."/>
            <person name="Iida T."/>
            <person name="Fujita J."/>
            <person name="Nakamura S."/>
        </authorList>
    </citation>
    <scope>NUCLEOTIDE SEQUENCE [LARGE SCALE GENOMIC DNA]</scope>
    <source>
        <strain evidence="8 9">JCM 14233</strain>
    </source>
</reference>
<dbReference type="KEGG" id="mshj:MSHI_07320"/>
<dbReference type="EMBL" id="AP022575">
    <property type="protein sequence ID" value="BBX72826.1"/>
    <property type="molecule type" value="Genomic_DNA"/>
</dbReference>
<dbReference type="PROSITE" id="PS52004">
    <property type="entry name" value="KS3_2"/>
    <property type="match status" value="1"/>
</dbReference>
<dbReference type="Proteomes" id="UP000467236">
    <property type="component" value="Chromosome"/>
</dbReference>
<dbReference type="Pfam" id="PF00550">
    <property type="entry name" value="PP-binding"/>
    <property type="match status" value="1"/>
</dbReference>
<keyword evidence="7" id="KW-0511">Multifunctional enzyme</keyword>
<dbReference type="InterPro" id="IPR018201">
    <property type="entry name" value="Ketoacyl_synth_AS"/>
</dbReference>
<dbReference type="SUPFAM" id="SSF52777">
    <property type="entry name" value="CoA-dependent acyltransferases"/>
    <property type="match status" value="2"/>
</dbReference>
<dbReference type="InterPro" id="IPR001242">
    <property type="entry name" value="Condensation_dom"/>
</dbReference>
<dbReference type="InterPro" id="IPR020841">
    <property type="entry name" value="PKS_Beta-ketoAc_synthase_dom"/>
</dbReference>
<evidence type="ECO:0000256" key="5">
    <source>
        <dbReference type="ARBA" id="ARBA00022832"/>
    </source>
</evidence>
<dbReference type="Gene3D" id="1.10.1200.10">
    <property type="entry name" value="ACP-like"/>
    <property type="match status" value="1"/>
</dbReference>
<dbReference type="OrthoDB" id="9778690at2"/>
<dbReference type="InterPro" id="IPR023213">
    <property type="entry name" value="CAT-like_dom_sf"/>
</dbReference>
<dbReference type="InterPro" id="IPR016039">
    <property type="entry name" value="Thiolase-like"/>
</dbReference>
<evidence type="ECO:0000256" key="3">
    <source>
        <dbReference type="ARBA" id="ARBA00022553"/>
    </source>
</evidence>
<dbReference type="InterPro" id="IPR016036">
    <property type="entry name" value="Malonyl_transacylase_ACP-bd"/>
</dbReference>
<dbReference type="GO" id="GO:0004315">
    <property type="term" value="F:3-oxoacyl-[acyl-carrier-protein] synthase activity"/>
    <property type="evidence" value="ECO:0007669"/>
    <property type="project" value="InterPro"/>
</dbReference>
<dbReference type="GO" id="GO:0005886">
    <property type="term" value="C:plasma membrane"/>
    <property type="evidence" value="ECO:0007669"/>
    <property type="project" value="TreeGrafter"/>
</dbReference>
<dbReference type="SUPFAM" id="SSF52151">
    <property type="entry name" value="FabD/lysophospholipase-like"/>
    <property type="match status" value="1"/>
</dbReference>
<dbReference type="InterPro" id="IPR036736">
    <property type="entry name" value="ACP-like_sf"/>
</dbReference>
<dbReference type="Pfam" id="PF00109">
    <property type="entry name" value="ketoacyl-synt"/>
    <property type="match status" value="1"/>
</dbReference>
<dbReference type="Gene3D" id="3.30.559.10">
    <property type="entry name" value="Chloramphenicol acetyltransferase-like domain"/>
    <property type="match status" value="1"/>
</dbReference>
<keyword evidence="5" id="KW-0276">Fatty acid metabolism</keyword>
<dbReference type="InterPro" id="IPR009081">
    <property type="entry name" value="PP-bd_ACP"/>
</dbReference>
<evidence type="ECO:0000256" key="2">
    <source>
        <dbReference type="ARBA" id="ARBA00022450"/>
    </source>
</evidence>
<dbReference type="SUPFAM" id="SSF55048">
    <property type="entry name" value="Probable ACP-binding domain of malonyl-CoA ACP transacylase"/>
    <property type="match status" value="1"/>
</dbReference>
<evidence type="ECO:0000256" key="1">
    <source>
        <dbReference type="ARBA" id="ARBA00001957"/>
    </source>
</evidence>
<gene>
    <name evidence="8" type="primary">ppsE</name>
    <name evidence="8" type="ORF">MSHI_07320</name>
</gene>
<dbReference type="InterPro" id="IPR014043">
    <property type="entry name" value="Acyl_transferase_dom"/>
</dbReference>
<dbReference type="InterPro" id="IPR020806">
    <property type="entry name" value="PKS_PP-bd"/>
</dbReference>
<evidence type="ECO:0000256" key="4">
    <source>
        <dbReference type="ARBA" id="ARBA00022679"/>
    </source>
</evidence>
<dbReference type="Gene3D" id="3.30.70.3290">
    <property type="match status" value="1"/>
</dbReference>
<dbReference type="SMART" id="SM00827">
    <property type="entry name" value="PKS_AT"/>
    <property type="match status" value="1"/>
</dbReference>
<accession>A0A7I7MKZ8</accession>
<dbReference type="PANTHER" id="PTHR43775:SF37">
    <property type="entry name" value="SI:DKEY-61P9.11"/>
    <property type="match status" value="1"/>
</dbReference>
<dbReference type="InterPro" id="IPR014031">
    <property type="entry name" value="Ketoacyl_synth_C"/>
</dbReference>
<evidence type="ECO:0000313" key="9">
    <source>
        <dbReference type="Proteomes" id="UP000467236"/>
    </source>
</evidence>
<evidence type="ECO:0000256" key="6">
    <source>
        <dbReference type="ARBA" id="ARBA00023098"/>
    </source>
</evidence>
<dbReference type="GO" id="GO:0031177">
    <property type="term" value="F:phosphopantetheine binding"/>
    <property type="evidence" value="ECO:0007669"/>
    <property type="project" value="InterPro"/>
</dbReference>
<keyword evidence="3" id="KW-0597">Phosphoprotein</keyword>
<dbReference type="RefSeq" id="WP_083046830.1">
    <property type="nucleotide sequence ID" value="NZ_AP022575.1"/>
</dbReference>
<dbReference type="GO" id="GO:0004312">
    <property type="term" value="F:fatty acid synthase activity"/>
    <property type="evidence" value="ECO:0007669"/>
    <property type="project" value="TreeGrafter"/>
</dbReference>
<dbReference type="Pfam" id="PF16197">
    <property type="entry name" value="KAsynt_C_assoc"/>
    <property type="match status" value="1"/>
</dbReference>
<dbReference type="SUPFAM" id="SSF47336">
    <property type="entry name" value="ACP-like"/>
    <property type="match status" value="1"/>
</dbReference>
<dbReference type="FunFam" id="3.40.47.10:FF:000042">
    <property type="entry name" value="Polyketide synthase Pks13"/>
    <property type="match status" value="1"/>
</dbReference>
<proteinExistence type="predicted"/>
<dbReference type="SUPFAM" id="SSF53901">
    <property type="entry name" value="Thiolase-like"/>
    <property type="match status" value="1"/>
</dbReference>
<dbReference type="GO" id="GO:0005737">
    <property type="term" value="C:cytoplasm"/>
    <property type="evidence" value="ECO:0007669"/>
    <property type="project" value="TreeGrafter"/>
</dbReference>
<dbReference type="Gene3D" id="3.40.366.10">
    <property type="entry name" value="Malonyl-Coenzyme A Acyl Carrier Protein, domain 2"/>
    <property type="match status" value="1"/>
</dbReference>
<name>A0A7I7MKZ8_9MYCO</name>
<evidence type="ECO:0000256" key="7">
    <source>
        <dbReference type="ARBA" id="ARBA00023268"/>
    </source>
</evidence>
<keyword evidence="4" id="KW-0808">Transferase</keyword>
<sequence length="1466" mass="156515">MNIPDNAIAVVGMAGMFPGANNVSAFWDNLRRGRESIVTLSEQELRDGGVSEQTLANPAYVRRAPLLDGIDEFDADFFGFPPQAASVLDPQHRLFLQCAWHALEDAACDPARFDGSIGVYGTSSPSGYLLHNLLSHRDPNAVLAEGLNFDQFSLFLQNDKDFLATRVSHQFNLRGPSIAVQTACSSSLVAVHLACLSLLSGECDLALAGGVSLCIPHRVGYWHSPGSMVSAVGHCRPFDVRADGTVFGSGVGIVALKPLRAAVDAGDRVHAIIRGSAINNDGSAKMGYAAPNPAAQADVIAEAHAVAGVDASTVSYVETHGTGTPLGDPIEIQGLRTAFEVSRTTRAAPCVLGSVKSNIGHLEVAAGIAGLIKTILCLKNTAIPATLHFSSPNPELRLDQSPFLVQSTYGPWECDGPRRAGVSSFGVGGTNAHVVLEEAPQVPERAEPSGPQVLLLSAHTSAALGQSRTALATALAGPDSPNLADVAHTLAGRRKHNVTMAAVVHDREHAVTVLRAVEHDNVFVGESADSGEKAQPSSQRVVFLFPGQGAQHVGMAKGLYDTEPVFAEHFDACAAGFRAELDLDLYSQIFDGTATDLERIDRSQPALFTVEYALAKLVETFGVHAGAYVGYSTGEYIAATLAGIFDLDTAIKTVSLRARLMHQSPPGAMVAVALSQDEVAEHLSPGVELSAVNDPGNCVIAGPTDQIRAFTKRLGERGIPARRVRATHAFHSSAMDPMLAEFQEFLSRQRLHAPRTPVLSNLTGTWMSAEQATDPAIWARQISSTIRFADELDAVLSDPARILVEVGPGGSLTGSAIRHPKWSTGHRAVRLMRHPIQNTDDRDTFLRALGELWSAGVEVDWSPLRPAHPRVVSLPGYPFARQRHWVDPKPTVRTNVSAAGNGAPAGATADAATGGVAGNGASQTEATLQRIWSQCLGVSSVDRNANFFDLGGDSLMAISIAMSAANEDLTITPQDLYEYPTLAALTAAVDASFAASGLAKPPQAEANPAVPPNMAYFLDRGLRDTGRWRVPLILRLDPKVDPEDIRAVLTAVVNHHDALRLRLVNRDGGWQQQIAPPAEFTRLITRSLPEDVAAESAEERAAVSGILAELIAHQDMSNALVAAHIIGAHGGPHYLGLAIHRLVADDASRQILETDILTAFGQRLAGQQITLQPVGTGWWEWSVRCAALATHPAALDTCSFWIENARKVTLWLADPMTAPGVDDLTTLSCTLTVEQTFELDDARRRFRRSIQEIVLAGLGRTIAQTVGEGVVAVELEGEGRSVLRPDVDLRRTVGWFTTCYPIALACANGQGAAAIQQLDAVHDTLKSVPHYGIGYGLLRYLYAPTGRILGAQRTPDIHFRYAGVIPELPAVDAPARFDSDILPVRETVAGLGHAIELRAYRCAGSLHLDWWYDTRRIPTATAEALMRTFPIALSELIQEAVAAEQERGDAVGATEAGALVDLSSLD</sequence>
<evidence type="ECO:0000313" key="8">
    <source>
        <dbReference type="EMBL" id="BBX72826.1"/>
    </source>
</evidence>
<dbReference type="InterPro" id="IPR016035">
    <property type="entry name" value="Acyl_Trfase/lysoPLipase"/>
</dbReference>
<keyword evidence="9" id="KW-1185">Reference proteome</keyword>
<keyword evidence="6" id="KW-0443">Lipid metabolism</keyword>
<dbReference type="PANTHER" id="PTHR43775">
    <property type="entry name" value="FATTY ACID SYNTHASE"/>
    <property type="match status" value="1"/>
</dbReference>
<dbReference type="PROSITE" id="PS00606">
    <property type="entry name" value="KS3_1"/>
    <property type="match status" value="1"/>
</dbReference>
<dbReference type="GO" id="GO:0006633">
    <property type="term" value="P:fatty acid biosynthetic process"/>
    <property type="evidence" value="ECO:0007669"/>
    <property type="project" value="InterPro"/>
</dbReference>
<dbReference type="InterPro" id="IPR050091">
    <property type="entry name" value="PKS_NRPS_Biosynth_Enz"/>
</dbReference>
<dbReference type="GO" id="GO:0071770">
    <property type="term" value="P:DIM/DIP cell wall layer assembly"/>
    <property type="evidence" value="ECO:0007669"/>
    <property type="project" value="TreeGrafter"/>
</dbReference>
<dbReference type="InterPro" id="IPR014030">
    <property type="entry name" value="Ketoacyl_synth_N"/>
</dbReference>
<keyword evidence="2" id="KW-0596">Phosphopantetheine</keyword>
<dbReference type="InterPro" id="IPR032821">
    <property type="entry name" value="PKS_assoc"/>
</dbReference>
<dbReference type="SMART" id="SM00823">
    <property type="entry name" value="PKS_PP"/>
    <property type="match status" value="1"/>
</dbReference>
<dbReference type="Gene3D" id="3.30.559.30">
    <property type="entry name" value="Nonribosomal peptide synthetase, condensation domain"/>
    <property type="match status" value="1"/>
</dbReference>
<dbReference type="SMART" id="SM00825">
    <property type="entry name" value="PKS_KS"/>
    <property type="match status" value="1"/>
</dbReference>
<comment type="cofactor">
    <cofactor evidence="1">
        <name>pantetheine 4'-phosphate</name>
        <dbReference type="ChEBI" id="CHEBI:47942"/>
    </cofactor>
</comment>
<organism evidence="8 9">
    <name type="scientific">Mycobacterium shinjukuense</name>
    <dbReference type="NCBI Taxonomy" id="398694"/>
    <lineage>
        <taxon>Bacteria</taxon>
        <taxon>Bacillati</taxon>
        <taxon>Actinomycetota</taxon>
        <taxon>Actinomycetes</taxon>
        <taxon>Mycobacteriales</taxon>
        <taxon>Mycobacteriaceae</taxon>
        <taxon>Mycobacterium</taxon>
    </lineage>
</organism>
<dbReference type="Pfam" id="PF00668">
    <property type="entry name" value="Condensation"/>
    <property type="match status" value="1"/>
</dbReference>
<dbReference type="Pfam" id="PF02801">
    <property type="entry name" value="Ketoacyl-synt_C"/>
    <property type="match status" value="1"/>
</dbReference>
<dbReference type="Pfam" id="PF00698">
    <property type="entry name" value="Acyl_transf_1"/>
    <property type="match status" value="1"/>
</dbReference>
<dbReference type="CDD" id="cd00833">
    <property type="entry name" value="PKS"/>
    <property type="match status" value="1"/>
</dbReference>
<dbReference type="InterPro" id="IPR001227">
    <property type="entry name" value="Ac_transferase_dom_sf"/>
</dbReference>
<protein>
    <submittedName>
        <fullName evidence="8">Phthiocerol/phenolphthiocerol synthesis polyketide synthase type I PpsE</fullName>
    </submittedName>
</protein>